<evidence type="ECO:0000313" key="2">
    <source>
        <dbReference type="EMBL" id="MFC6197826.1"/>
    </source>
</evidence>
<comment type="caution">
    <text evidence="2">The sequence shown here is derived from an EMBL/GenBank/DDBJ whole genome shotgun (WGS) entry which is preliminary data.</text>
</comment>
<sequence>MMQVLALAMFLFALATGLTTAGVWLLVGMPWALIAAGAWALIGGVVLLRGVVTSG</sequence>
<dbReference type="EMBL" id="JBHSSW010000008">
    <property type="protein sequence ID" value="MFC6197826.1"/>
    <property type="molecule type" value="Genomic_DNA"/>
</dbReference>
<keyword evidence="1" id="KW-1133">Transmembrane helix</keyword>
<reference evidence="3" key="1">
    <citation type="journal article" date="2019" name="Int. J. Syst. Evol. Microbiol.">
        <title>The Global Catalogue of Microorganisms (GCM) 10K type strain sequencing project: providing services to taxonomists for standard genome sequencing and annotation.</title>
        <authorList>
            <consortium name="The Broad Institute Genomics Platform"/>
            <consortium name="The Broad Institute Genome Sequencing Center for Infectious Disease"/>
            <person name="Wu L."/>
            <person name="Ma J."/>
        </authorList>
    </citation>
    <scope>NUCLEOTIDE SEQUENCE [LARGE SCALE GENOMIC DNA]</scope>
    <source>
        <strain evidence="3">CGMCC-1.15741</strain>
    </source>
</reference>
<keyword evidence="3" id="KW-1185">Reference proteome</keyword>
<keyword evidence="1" id="KW-0472">Membrane</keyword>
<name>A0ABW1S9A7_9PROT</name>
<organism evidence="2 3">
    <name type="scientific">Ponticaulis profundi</name>
    <dbReference type="NCBI Taxonomy" id="2665222"/>
    <lineage>
        <taxon>Bacteria</taxon>
        <taxon>Pseudomonadati</taxon>
        <taxon>Pseudomonadota</taxon>
        <taxon>Alphaproteobacteria</taxon>
        <taxon>Hyphomonadales</taxon>
        <taxon>Hyphomonadaceae</taxon>
        <taxon>Ponticaulis</taxon>
    </lineage>
</organism>
<evidence type="ECO:0000256" key="1">
    <source>
        <dbReference type="SAM" id="Phobius"/>
    </source>
</evidence>
<dbReference type="RefSeq" id="WP_377377278.1">
    <property type="nucleotide sequence ID" value="NZ_JBHSSW010000008.1"/>
</dbReference>
<dbReference type="Proteomes" id="UP001596303">
    <property type="component" value="Unassembled WGS sequence"/>
</dbReference>
<evidence type="ECO:0000313" key="3">
    <source>
        <dbReference type="Proteomes" id="UP001596303"/>
    </source>
</evidence>
<accession>A0ABW1S9A7</accession>
<feature type="transmembrane region" description="Helical" evidence="1">
    <location>
        <begin position="31"/>
        <end position="52"/>
    </location>
</feature>
<keyword evidence="1" id="KW-0812">Transmembrane</keyword>
<protein>
    <submittedName>
        <fullName evidence="2">Uncharacterized protein</fullName>
    </submittedName>
</protein>
<gene>
    <name evidence="2" type="ORF">ACFQDM_07040</name>
</gene>
<proteinExistence type="predicted"/>